<dbReference type="InterPro" id="IPR051674">
    <property type="entry name" value="Malate_Decarboxylase"/>
</dbReference>
<proteinExistence type="inferred from homology"/>
<feature type="active site" description="Proton donor" evidence="3">
    <location>
        <position position="35"/>
    </location>
</feature>
<feature type="domain" description="Malic enzyme N-terminal" evidence="7">
    <location>
        <begin position="14"/>
        <end position="147"/>
    </location>
</feature>
<dbReference type="Pfam" id="PF00390">
    <property type="entry name" value="malic"/>
    <property type="match status" value="1"/>
</dbReference>
<feature type="binding site" evidence="4">
    <location>
        <position position="313"/>
    </location>
    <ligand>
        <name>(S)-malate</name>
        <dbReference type="ChEBI" id="CHEBI:15589"/>
    </ligand>
</feature>
<dbReference type="InterPro" id="IPR012301">
    <property type="entry name" value="Malic_N_dom"/>
</dbReference>
<dbReference type="PANTHER" id="PTHR43237">
    <property type="entry name" value="NADP-DEPENDENT MALIC ENZYME"/>
    <property type="match status" value="1"/>
</dbReference>
<gene>
    <name evidence="8" type="ORF">A2W14_06070</name>
</gene>
<comment type="cofactor">
    <cofactor evidence="5">
        <name>Mg(2+)</name>
        <dbReference type="ChEBI" id="CHEBI:18420"/>
    </cofactor>
    <cofactor evidence="5">
        <name>Mn(2+)</name>
        <dbReference type="ChEBI" id="CHEBI:29035"/>
    </cofactor>
    <text evidence="5">Divalent metal cations. Prefers magnesium or manganese.</text>
</comment>
<keyword evidence="5" id="KW-0479">Metal-binding</keyword>
<feature type="binding site" evidence="4">
    <location>
        <position position="283"/>
    </location>
    <ligand>
        <name>(S)-malate</name>
        <dbReference type="ChEBI" id="CHEBI:15589"/>
    </ligand>
</feature>
<dbReference type="InterPro" id="IPR001891">
    <property type="entry name" value="Malic_OxRdtase"/>
</dbReference>
<dbReference type="STRING" id="1798371.A2W14_06070"/>
<dbReference type="SUPFAM" id="SSF53223">
    <property type="entry name" value="Aminoacid dehydrogenase-like, N-terminal domain"/>
    <property type="match status" value="1"/>
</dbReference>
<dbReference type="InterPro" id="IPR037062">
    <property type="entry name" value="Malic_N_dom_sf"/>
</dbReference>
<protein>
    <recommendedName>
        <fullName evidence="10">Malate dehydrogenase</fullName>
    </recommendedName>
</protein>
<feature type="binding site" evidence="5">
    <location>
        <position position="132"/>
    </location>
    <ligand>
        <name>a divalent metal cation</name>
        <dbReference type="ChEBI" id="CHEBI:60240"/>
    </ligand>
</feature>
<dbReference type="GO" id="GO:0004470">
    <property type="term" value="F:malic enzyme activity"/>
    <property type="evidence" value="ECO:0007669"/>
    <property type="project" value="InterPro"/>
</dbReference>
<dbReference type="Gene3D" id="3.40.50.720">
    <property type="entry name" value="NAD(P)-binding Rossmann-like Domain"/>
    <property type="match status" value="1"/>
</dbReference>
<dbReference type="GO" id="GO:0046872">
    <property type="term" value="F:metal ion binding"/>
    <property type="evidence" value="ECO:0007669"/>
    <property type="project" value="UniProtKB-KW"/>
</dbReference>
<feature type="binding site" evidence="5">
    <location>
        <position position="133"/>
    </location>
    <ligand>
        <name>a divalent metal cation</name>
        <dbReference type="ChEBI" id="CHEBI:60240"/>
    </ligand>
</feature>
<dbReference type="PIRSF" id="PIRSF000106">
    <property type="entry name" value="ME"/>
    <property type="match status" value="1"/>
</dbReference>
<feature type="active site" description="Proton acceptor" evidence="3">
    <location>
        <position position="90"/>
    </location>
</feature>
<organism evidence="8 9">
    <name type="scientific">Candidatus Gottesmanbacteria bacterium RBG_16_37_8</name>
    <dbReference type="NCBI Taxonomy" id="1798371"/>
    <lineage>
        <taxon>Bacteria</taxon>
        <taxon>Candidatus Gottesmaniibacteriota</taxon>
    </lineage>
</organism>
<sequence>MTPEKSLTLHKKLKGKLEIKAKIALKTRRILSQVYTPGVAVVVRQINKQKRSVFNLTIKNNTVAVVTDGSAVLGLGNVGAEASIPVMEGKCIIFKEFAGLNAFPICLTTQNPEKIIETIKFISPVFAAINLEDIAAPKCFEIEEKLQNLGIPVVHDDQQATAIIVLAGLINAGKVTGKKLTESRIAVCGTGAAGTAVIKLLYFYGCRKITAVDSKGIIGSYRKDLSAYKKEIAKLTNKENIKGSLATACRNCDILIGVSQKGLFSENIIKSMNQKPIVFALANPDPEIRRDEAIKAGVYVYASGRSDDKNMINNALVFPGFFKGLIKWKINKATDQMKVNAATSISSLIVKPTKNHFIPDIFDKRLVKVITESLRN</sequence>
<evidence type="ECO:0000313" key="8">
    <source>
        <dbReference type="EMBL" id="OGG03994.1"/>
    </source>
</evidence>
<dbReference type="SUPFAM" id="SSF51735">
    <property type="entry name" value="NAD(P)-binding Rossmann-fold domains"/>
    <property type="match status" value="1"/>
</dbReference>
<dbReference type="InterPro" id="IPR036291">
    <property type="entry name" value="NAD(P)-bd_dom_sf"/>
</dbReference>
<dbReference type="SMART" id="SM00919">
    <property type="entry name" value="Malic_M"/>
    <property type="match status" value="1"/>
</dbReference>
<dbReference type="SMART" id="SM01274">
    <property type="entry name" value="malic"/>
    <property type="match status" value="1"/>
</dbReference>
<keyword evidence="2" id="KW-0560">Oxidoreductase</keyword>
<accession>A0A1F5YV60</accession>
<comment type="similarity">
    <text evidence="1">Belongs to the malic enzymes family.</text>
</comment>
<evidence type="ECO:0000256" key="2">
    <source>
        <dbReference type="ARBA" id="ARBA00023002"/>
    </source>
</evidence>
<comment type="caution">
    <text evidence="8">The sequence shown here is derived from an EMBL/GenBank/DDBJ whole genome shotgun (WGS) entry which is preliminary data.</text>
</comment>
<dbReference type="Gene3D" id="3.40.50.10380">
    <property type="entry name" value="Malic enzyme, N-terminal domain"/>
    <property type="match status" value="1"/>
</dbReference>
<evidence type="ECO:0000259" key="7">
    <source>
        <dbReference type="SMART" id="SM01274"/>
    </source>
</evidence>
<dbReference type="EMBL" id="MFJA01000010">
    <property type="protein sequence ID" value="OGG03994.1"/>
    <property type="molecule type" value="Genomic_DNA"/>
</dbReference>
<evidence type="ECO:0008006" key="10">
    <source>
        <dbReference type="Google" id="ProtNLM"/>
    </source>
</evidence>
<dbReference type="AlphaFoldDB" id="A0A1F5YV60"/>
<evidence type="ECO:0000259" key="6">
    <source>
        <dbReference type="SMART" id="SM00919"/>
    </source>
</evidence>
<feature type="domain" description="Malic enzyme NAD-binding" evidence="6">
    <location>
        <begin position="158"/>
        <end position="375"/>
    </location>
</feature>
<evidence type="ECO:0000256" key="5">
    <source>
        <dbReference type="PIRSR" id="PIRSR000106-3"/>
    </source>
</evidence>
<dbReference type="GO" id="GO:0051287">
    <property type="term" value="F:NAD binding"/>
    <property type="evidence" value="ECO:0007669"/>
    <property type="project" value="InterPro"/>
</dbReference>
<dbReference type="InterPro" id="IPR012302">
    <property type="entry name" value="Malic_NAD-bd"/>
</dbReference>
<dbReference type="InterPro" id="IPR046346">
    <property type="entry name" value="Aminoacid_DH-like_N_sf"/>
</dbReference>
<evidence type="ECO:0000256" key="1">
    <source>
        <dbReference type="ARBA" id="ARBA00008785"/>
    </source>
</evidence>
<dbReference type="PANTHER" id="PTHR43237:SF4">
    <property type="entry name" value="NADP-DEPENDENT MALIC ENZYME"/>
    <property type="match status" value="1"/>
</dbReference>
<dbReference type="GO" id="GO:0016616">
    <property type="term" value="F:oxidoreductase activity, acting on the CH-OH group of donors, NAD or NADP as acceptor"/>
    <property type="evidence" value="ECO:0007669"/>
    <property type="project" value="InterPro"/>
</dbReference>
<name>A0A1F5YV60_9BACT</name>
<dbReference type="Pfam" id="PF03949">
    <property type="entry name" value="Malic_M"/>
    <property type="match status" value="1"/>
</dbReference>
<evidence type="ECO:0000256" key="4">
    <source>
        <dbReference type="PIRSR" id="PIRSR000106-2"/>
    </source>
</evidence>
<reference evidence="8 9" key="1">
    <citation type="journal article" date="2016" name="Nat. Commun.">
        <title>Thousands of microbial genomes shed light on interconnected biogeochemical processes in an aquifer system.</title>
        <authorList>
            <person name="Anantharaman K."/>
            <person name="Brown C.T."/>
            <person name="Hug L.A."/>
            <person name="Sharon I."/>
            <person name="Castelle C.J."/>
            <person name="Probst A.J."/>
            <person name="Thomas B.C."/>
            <person name="Singh A."/>
            <person name="Wilkins M.J."/>
            <person name="Karaoz U."/>
            <person name="Brodie E.L."/>
            <person name="Williams K.H."/>
            <person name="Hubbard S.S."/>
            <person name="Banfield J.F."/>
        </authorList>
    </citation>
    <scope>NUCLEOTIDE SEQUENCE [LARGE SCALE GENOMIC DNA]</scope>
</reference>
<feature type="binding site" evidence="5">
    <location>
        <position position="157"/>
    </location>
    <ligand>
        <name>a divalent metal cation</name>
        <dbReference type="ChEBI" id="CHEBI:60240"/>
    </ligand>
</feature>
<evidence type="ECO:0000313" key="9">
    <source>
        <dbReference type="Proteomes" id="UP000176665"/>
    </source>
</evidence>
<dbReference type="Proteomes" id="UP000176665">
    <property type="component" value="Unassembled WGS sequence"/>
</dbReference>
<evidence type="ECO:0000256" key="3">
    <source>
        <dbReference type="PIRSR" id="PIRSR000106-1"/>
    </source>
</evidence>